<accession>A0A560WE05</accession>
<keyword evidence="6" id="KW-0560">Oxidoreductase</keyword>
<keyword evidence="5" id="KW-0732">Signal</keyword>
<dbReference type="Pfam" id="PF20628">
    <property type="entry name" value="Dyp_perox_C"/>
    <property type="match status" value="1"/>
</dbReference>
<organism evidence="11 12">
    <name type="scientific">Marihabitans asiaticum</name>
    <dbReference type="NCBI Taxonomy" id="415218"/>
    <lineage>
        <taxon>Bacteria</taxon>
        <taxon>Bacillati</taxon>
        <taxon>Actinomycetota</taxon>
        <taxon>Actinomycetes</taxon>
        <taxon>Micrococcales</taxon>
        <taxon>Intrasporangiaceae</taxon>
        <taxon>Marihabitans</taxon>
    </lineage>
</organism>
<dbReference type="GO" id="GO:0046872">
    <property type="term" value="F:metal ion binding"/>
    <property type="evidence" value="ECO:0007669"/>
    <property type="project" value="UniProtKB-KW"/>
</dbReference>
<dbReference type="RefSeq" id="WP_144856838.1">
    <property type="nucleotide sequence ID" value="NZ_BAAAYT010000001.1"/>
</dbReference>
<feature type="domain" description="Dyp-type peroxidase N-terminal" evidence="9">
    <location>
        <begin position="69"/>
        <end position="220"/>
    </location>
</feature>
<evidence type="ECO:0000313" key="11">
    <source>
        <dbReference type="EMBL" id="TWD15836.1"/>
    </source>
</evidence>
<keyword evidence="3" id="KW-0349">Heme</keyword>
<evidence type="ECO:0000259" key="9">
    <source>
        <dbReference type="Pfam" id="PF04261"/>
    </source>
</evidence>
<keyword evidence="7" id="KW-0408">Iron</keyword>
<gene>
    <name evidence="11" type="ORF">FB557_1369</name>
</gene>
<sequence>MPETSSSGTGRRAVLAAGLGSLGAAGLAGGVALAGRDQPGAASAQAAGAAGGDASAGSARVPFAGAHQQVITHDPVAARASMSAFRVTAQDRGELAELFEILTATIADLQAGRLPDSRDPSFPARETGILGAEVQPDHLGIAVSVGASLFDERFGLADRKPKNLAKMPFLANDRLDPQRSHGDLLLTIEADHPDTMQHALRQIMRAARAHMVMAWTIEGYSRGTGGGHGSGQTPRNLMGFKDGTNNLDMTDDRVMDEFVWVGADDGEPEWAVGGSYHVVRVIRMFVEFWDRTRIVEQEQIFGRHKVSGAPLGSEDEFAPINHSADPDGETIPLDSHIRLATPQTPDASGDVILRRGFSYTRGVDGSGQLDQGLAFVSFQRRLEQFLNIQARLDGEPLEEYILPEGGGFFFALPGVEDEGTSLGARLLA</sequence>
<comment type="similarity">
    <text evidence="8">Belongs to the DyP-type peroxidase family.</text>
</comment>
<dbReference type="PROSITE" id="PS51318">
    <property type="entry name" value="TAT"/>
    <property type="match status" value="1"/>
</dbReference>
<keyword evidence="4" id="KW-0479">Metal-binding</keyword>
<evidence type="ECO:0000256" key="5">
    <source>
        <dbReference type="ARBA" id="ARBA00022729"/>
    </source>
</evidence>
<dbReference type="GO" id="GO:0005829">
    <property type="term" value="C:cytosol"/>
    <property type="evidence" value="ECO:0007669"/>
    <property type="project" value="TreeGrafter"/>
</dbReference>
<dbReference type="NCBIfam" id="TIGR01413">
    <property type="entry name" value="Dyp_perox_fam"/>
    <property type="match status" value="1"/>
</dbReference>
<evidence type="ECO:0000256" key="8">
    <source>
        <dbReference type="ARBA" id="ARBA00025737"/>
    </source>
</evidence>
<dbReference type="InterPro" id="IPR006311">
    <property type="entry name" value="TAT_signal"/>
</dbReference>
<dbReference type="InterPro" id="IPR006314">
    <property type="entry name" value="Dyp_peroxidase"/>
</dbReference>
<dbReference type="OrthoDB" id="9781066at2"/>
<comment type="caution">
    <text evidence="11">The sequence shown here is derived from an EMBL/GenBank/DDBJ whole genome shotgun (WGS) entry which is preliminary data.</text>
</comment>
<keyword evidence="12" id="KW-1185">Reference proteome</keyword>
<evidence type="ECO:0000256" key="1">
    <source>
        <dbReference type="ARBA" id="ARBA00001970"/>
    </source>
</evidence>
<dbReference type="InterPro" id="IPR048327">
    <property type="entry name" value="Dyp_perox_N"/>
</dbReference>
<dbReference type="PANTHER" id="PTHR30521:SF4">
    <property type="entry name" value="DEFERROCHELATASE"/>
    <property type="match status" value="1"/>
</dbReference>
<dbReference type="GO" id="GO:0004601">
    <property type="term" value="F:peroxidase activity"/>
    <property type="evidence" value="ECO:0007669"/>
    <property type="project" value="UniProtKB-KW"/>
</dbReference>
<dbReference type="InterPro" id="IPR011008">
    <property type="entry name" value="Dimeric_a/b-barrel"/>
</dbReference>
<evidence type="ECO:0000256" key="2">
    <source>
        <dbReference type="ARBA" id="ARBA00022559"/>
    </source>
</evidence>
<evidence type="ECO:0000256" key="3">
    <source>
        <dbReference type="ARBA" id="ARBA00022617"/>
    </source>
</evidence>
<dbReference type="PANTHER" id="PTHR30521">
    <property type="entry name" value="DEFERROCHELATASE/PEROXIDASE"/>
    <property type="match status" value="1"/>
</dbReference>
<reference evidence="11 12" key="1">
    <citation type="submission" date="2019-06" db="EMBL/GenBank/DDBJ databases">
        <title>Sequencing the genomes of 1000 actinobacteria strains.</title>
        <authorList>
            <person name="Klenk H.-P."/>
        </authorList>
    </citation>
    <scope>NUCLEOTIDE SEQUENCE [LARGE SCALE GENOMIC DNA]</scope>
    <source>
        <strain evidence="11 12">DSM 18935</strain>
    </source>
</reference>
<feature type="domain" description="Dyp-type peroxidase C-terminal" evidence="10">
    <location>
        <begin position="233"/>
        <end position="415"/>
    </location>
</feature>
<evidence type="ECO:0000256" key="4">
    <source>
        <dbReference type="ARBA" id="ARBA00022723"/>
    </source>
</evidence>
<dbReference type="InterPro" id="IPR048328">
    <property type="entry name" value="Dyp_perox_C"/>
</dbReference>
<dbReference type="SUPFAM" id="SSF54909">
    <property type="entry name" value="Dimeric alpha+beta barrel"/>
    <property type="match status" value="1"/>
</dbReference>
<proteinExistence type="inferred from homology"/>
<dbReference type="GO" id="GO:0020037">
    <property type="term" value="F:heme binding"/>
    <property type="evidence" value="ECO:0007669"/>
    <property type="project" value="InterPro"/>
</dbReference>
<dbReference type="PROSITE" id="PS51404">
    <property type="entry name" value="DYP_PEROXIDASE"/>
    <property type="match status" value="1"/>
</dbReference>
<keyword evidence="2 11" id="KW-0575">Peroxidase</keyword>
<name>A0A560WE05_9MICO</name>
<evidence type="ECO:0000256" key="6">
    <source>
        <dbReference type="ARBA" id="ARBA00023002"/>
    </source>
</evidence>
<evidence type="ECO:0000259" key="10">
    <source>
        <dbReference type="Pfam" id="PF20628"/>
    </source>
</evidence>
<evidence type="ECO:0000313" key="12">
    <source>
        <dbReference type="Proteomes" id="UP000315628"/>
    </source>
</evidence>
<dbReference type="AlphaFoldDB" id="A0A560WE05"/>
<comment type="cofactor">
    <cofactor evidence="1">
        <name>heme b</name>
        <dbReference type="ChEBI" id="CHEBI:60344"/>
    </cofactor>
</comment>
<dbReference type="Proteomes" id="UP000315628">
    <property type="component" value="Unassembled WGS sequence"/>
</dbReference>
<evidence type="ECO:0000256" key="7">
    <source>
        <dbReference type="ARBA" id="ARBA00023004"/>
    </source>
</evidence>
<dbReference type="Pfam" id="PF04261">
    <property type="entry name" value="Dyp_perox_N"/>
    <property type="match status" value="1"/>
</dbReference>
<protein>
    <submittedName>
        <fullName evidence="11">Deferrochelatase/peroxidase EfeB</fullName>
    </submittedName>
</protein>
<dbReference type="EMBL" id="VIUW01000002">
    <property type="protein sequence ID" value="TWD15836.1"/>
    <property type="molecule type" value="Genomic_DNA"/>
</dbReference>